<dbReference type="AlphaFoldDB" id="A0A0V0Z2Y6"/>
<organism evidence="1 2">
    <name type="scientific">Trichinella patagoniensis</name>
    <dbReference type="NCBI Taxonomy" id="990121"/>
    <lineage>
        <taxon>Eukaryota</taxon>
        <taxon>Metazoa</taxon>
        <taxon>Ecdysozoa</taxon>
        <taxon>Nematoda</taxon>
        <taxon>Enoplea</taxon>
        <taxon>Dorylaimia</taxon>
        <taxon>Trichinellida</taxon>
        <taxon>Trichinellidae</taxon>
        <taxon>Trichinella</taxon>
    </lineage>
</organism>
<dbReference type="Proteomes" id="UP000054783">
    <property type="component" value="Unassembled WGS sequence"/>
</dbReference>
<dbReference type="EMBL" id="JYDQ01000625">
    <property type="protein sequence ID" value="KRY06889.1"/>
    <property type="molecule type" value="Genomic_DNA"/>
</dbReference>
<sequence>MQIKSSNVPLAATTMLSIRQHQQEISLSHWLSVGRFLFVNINWKFHCLTGCYYDAFYSLSSKANFIGPPAATRSHSIGRHYMQISFSRVVLAVTKHVPFVAIMSKFHWSTGCHGVTFYWSSLYANFILPRSIGCH</sequence>
<comment type="caution">
    <text evidence="1">The sequence shown here is derived from an EMBL/GenBank/DDBJ whole genome shotgun (WGS) entry which is preliminary data.</text>
</comment>
<gene>
    <name evidence="1" type="ORF">T12_14650</name>
</gene>
<name>A0A0V0Z2Y6_9BILA</name>
<reference evidence="1 2" key="1">
    <citation type="submission" date="2015-01" db="EMBL/GenBank/DDBJ databases">
        <title>Evolution of Trichinella species and genotypes.</title>
        <authorList>
            <person name="Korhonen P.K."/>
            <person name="Edoardo P."/>
            <person name="Giuseppe L.R."/>
            <person name="Gasser R.B."/>
        </authorList>
    </citation>
    <scope>NUCLEOTIDE SEQUENCE [LARGE SCALE GENOMIC DNA]</scope>
    <source>
        <strain evidence="1">ISS2496</strain>
    </source>
</reference>
<keyword evidence="2" id="KW-1185">Reference proteome</keyword>
<proteinExistence type="predicted"/>
<evidence type="ECO:0000313" key="2">
    <source>
        <dbReference type="Proteomes" id="UP000054783"/>
    </source>
</evidence>
<evidence type="ECO:0000313" key="1">
    <source>
        <dbReference type="EMBL" id="KRY06889.1"/>
    </source>
</evidence>
<accession>A0A0V0Z2Y6</accession>
<protein>
    <submittedName>
        <fullName evidence="1">Uncharacterized protein</fullName>
    </submittedName>
</protein>